<name>A0A7J6L4F1_PERCH</name>
<keyword evidence="1" id="KW-0479">Metal-binding</keyword>
<feature type="region of interest" description="Disordered" evidence="2">
    <location>
        <begin position="144"/>
        <end position="183"/>
    </location>
</feature>
<proteinExistence type="predicted"/>
<reference evidence="4 5" key="1">
    <citation type="submission" date="2020-04" db="EMBL/GenBank/DDBJ databases">
        <title>Perkinsus chesapeaki whole genome sequence.</title>
        <authorList>
            <person name="Bogema D.R."/>
        </authorList>
    </citation>
    <scope>NUCLEOTIDE SEQUENCE [LARGE SCALE GENOMIC DNA]</scope>
    <source>
        <strain evidence="4">ATCC PRA-425</strain>
    </source>
</reference>
<dbReference type="AlphaFoldDB" id="A0A7J6L4F1"/>
<dbReference type="Proteomes" id="UP000591131">
    <property type="component" value="Unassembled WGS sequence"/>
</dbReference>
<dbReference type="Gene3D" id="4.10.60.10">
    <property type="entry name" value="Zinc finger, CCHC-type"/>
    <property type="match status" value="1"/>
</dbReference>
<keyword evidence="1" id="KW-0863">Zinc-finger</keyword>
<organism evidence="4 5">
    <name type="scientific">Perkinsus chesapeaki</name>
    <name type="common">Clam parasite</name>
    <name type="synonym">Perkinsus andrewsi</name>
    <dbReference type="NCBI Taxonomy" id="330153"/>
    <lineage>
        <taxon>Eukaryota</taxon>
        <taxon>Sar</taxon>
        <taxon>Alveolata</taxon>
        <taxon>Perkinsozoa</taxon>
        <taxon>Perkinsea</taxon>
        <taxon>Perkinsida</taxon>
        <taxon>Perkinsidae</taxon>
        <taxon>Perkinsus</taxon>
    </lineage>
</organism>
<dbReference type="PROSITE" id="PS50158">
    <property type="entry name" value="ZF_CCHC"/>
    <property type="match status" value="1"/>
</dbReference>
<dbReference type="EMBL" id="JAAPAO010000760">
    <property type="protein sequence ID" value="KAF4654112.1"/>
    <property type="molecule type" value="Genomic_DNA"/>
</dbReference>
<evidence type="ECO:0000256" key="1">
    <source>
        <dbReference type="PROSITE-ProRule" id="PRU00047"/>
    </source>
</evidence>
<dbReference type="GO" id="GO:0016301">
    <property type="term" value="F:kinase activity"/>
    <property type="evidence" value="ECO:0007669"/>
    <property type="project" value="UniProtKB-KW"/>
</dbReference>
<accession>A0A7J6L4F1</accession>
<sequence length="183" mass="20165">MRERSRGFYRSLGADKANGNSMKSVTTHMATTSPATTPSDPAQGSQQPPHLRQNWSRPKVSSFRDATAKCPAEDTSDGSVFSLDFLRKFRCQRCLSHDHSTGSCKLPKMAFHSLRCPQRGLNHGALRFPDSQTRDSISYRCGKRGHMSRACPEGAPQKANGNSSQFNSVQVTESKDAGLPKNY</sequence>
<dbReference type="GO" id="GO:0003676">
    <property type="term" value="F:nucleic acid binding"/>
    <property type="evidence" value="ECO:0007669"/>
    <property type="project" value="InterPro"/>
</dbReference>
<dbReference type="Pfam" id="PF00098">
    <property type="entry name" value="zf-CCHC"/>
    <property type="match status" value="1"/>
</dbReference>
<feature type="compositionally biased region" description="Polar residues" evidence="2">
    <location>
        <begin position="43"/>
        <end position="56"/>
    </location>
</feature>
<feature type="compositionally biased region" description="Polar residues" evidence="2">
    <location>
        <begin position="159"/>
        <end position="172"/>
    </location>
</feature>
<feature type="domain" description="CCHC-type" evidence="3">
    <location>
        <begin position="139"/>
        <end position="153"/>
    </location>
</feature>
<feature type="region of interest" description="Disordered" evidence="2">
    <location>
        <begin position="1"/>
        <end position="62"/>
    </location>
</feature>
<comment type="caution">
    <text evidence="4">The sequence shown here is derived from an EMBL/GenBank/DDBJ whole genome shotgun (WGS) entry which is preliminary data.</text>
</comment>
<feature type="compositionally biased region" description="Basic and acidic residues" evidence="2">
    <location>
        <begin position="173"/>
        <end position="183"/>
    </location>
</feature>
<dbReference type="InterPro" id="IPR001878">
    <property type="entry name" value="Znf_CCHC"/>
</dbReference>
<evidence type="ECO:0000313" key="4">
    <source>
        <dbReference type="EMBL" id="KAF4654112.1"/>
    </source>
</evidence>
<protein>
    <submittedName>
        <fullName evidence="4">Casein kinase I isoform delta</fullName>
    </submittedName>
</protein>
<keyword evidence="1" id="KW-0862">Zinc</keyword>
<dbReference type="GO" id="GO:0008270">
    <property type="term" value="F:zinc ion binding"/>
    <property type="evidence" value="ECO:0007669"/>
    <property type="project" value="UniProtKB-KW"/>
</dbReference>
<evidence type="ECO:0000259" key="3">
    <source>
        <dbReference type="PROSITE" id="PS50158"/>
    </source>
</evidence>
<evidence type="ECO:0000256" key="2">
    <source>
        <dbReference type="SAM" id="MobiDB-lite"/>
    </source>
</evidence>
<gene>
    <name evidence="4" type="primary">CSNK1D_7</name>
    <name evidence="4" type="ORF">FOL47_010144</name>
</gene>
<keyword evidence="5" id="KW-1185">Reference proteome</keyword>
<keyword evidence="4" id="KW-0418">Kinase</keyword>
<feature type="compositionally biased region" description="Low complexity" evidence="2">
    <location>
        <begin position="26"/>
        <end position="42"/>
    </location>
</feature>
<evidence type="ECO:0000313" key="5">
    <source>
        <dbReference type="Proteomes" id="UP000591131"/>
    </source>
</evidence>
<keyword evidence="4" id="KW-0808">Transferase</keyword>